<evidence type="ECO:0000313" key="3">
    <source>
        <dbReference type="Proteomes" id="UP000186666"/>
    </source>
</evidence>
<evidence type="ECO:0000313" key="2">
    <source>
        <dbReference type="EMBL" id="SIQ45767.1"/>
    </source>
</evidence>
<accession>A0ABY1JMA4</accession>
<protein>
    <recommendedName>
        <fullName evidence="4">DUF4340 domain-containing protein</fullName>
    </recommendedName>
</protein>
<keyword evidence="3" id="KW-1185">Reference proteome</keyword>
<sequence length="150" mass="17157">MKRIIIFILASVIVIIGILYLLDKTKFTSLQKEILDEISEDDTVEISIKRYSDNARISTTDKEMIEKILADVSGTELKKEVNDVSSVSEYAIRIYLKNDKNGSSNLGFEVTKDKNYIVLFKKSGHTKYKVVSDNNYLKTIEKLDLQLPDE</sequence>
<name>A0ABY1JMA4_9BACL</name>
<dbReference type="Proteomes" id="UP000186666">
    <property type="component" value="Unassembled WGS sequence"/>
</dbReference>
<reference evidence="2 3" key="1">
    <citation type="submission" date="2017-01" db="EMBL/GenBank/DDBJ databases">
        <authorList>
            <person name="Varghese N."/>
            <person name="Submissions S."/>
        </authorList>
    </citation>
    <scope>NUCLEOTIDE SEQUENCE [LARGE SCALE GENOMIC DNA]</scope>
    <source>
        <strain evidence="2 3">ATCC 23464</strain>
    </source>
</reference>
<organism evidence="2 3">
    <name type="scientific">Paenibacillus macquariensis</name>
    <dbReference type="NCBI Taxonomy" id="948756"/>
    <lineage>
        <taxon>Bacteria</taxon>
        <taxon>Bacillati</taxon>
        <taxon>Bacillota</taxon>
        <taxon>Bacilli</taxon>
        <taxon>Bacillales</taxon>
        <taxon>Paenibacillaceae</taxon>
        <taxon>Paenibacillus</taxon>
    </lineage>
</organism>
<keyword evidence="1" id="KW-0472">Membrane</keyword>
<keyword evidence="1" id="KW-1133">Transmembrane helix</keyword>
<dbReference type="RefSeq" id="WP_068580612.1">
    <property type="nucleotide sequence ID" value="NZ_FTNK01000002.1"/>
</dbReference>
<keyword evidence="1" id="KW-0812">Transmembrane</keyword>
<evidence type="ECO:0000256" key="1">
    <source>
        <dbReference type="SAM" id="Phobius"/>
    </source>
</evidence>
<dbReference type="EMBL" id="FTNK01000002">
    <property type="protein sequence ID" value="SIQ45767.1"/>
    <property type="molecule type" value="Genomic_DNA"/>
</dbReference>
<comment type="caution">
    <text evidence="2">The sequence shown here is derived from an EMBL/GenBank/DDBJ whole genome shotgun (WGS) entry which is preliminary data.</text>
</comment>
<evidence type="ECO:0008006" key="4">
    <source>
        <dbReference type="Google" id="ProtNLM"/>
    </source>
</evidence>
<gene>
    <name evidence="2" type="ORF">SAMN05421578_10278</name>
</gene>
<proteinExistence type="predicted"/>
<feature type="transmembrane region" description="Helical" evidence="1">
    <location>
        <begin position="6"/>
        <end position="22"/>
    </location>
</feature>